<reference evidence="2" key="1">
    <citation type="submission" date="2023-06" db="EMBL/GenBank/DDBJ databases">
        <authorList>
            <person name="Delattre M."/>
        </authorList>
    </citation>
    <scope>NUCLEOTIDE SEQUENCE</scope>
    <source>
        <strain evidence="2">AF72</strain>
    </source>
</reference>
<feature type="signal peptide" evidence="1">
    <location>
        <begin position="1"/>
        <end position="19"/>
    </location>
</feature>
<name>A0AA36DJ12_9BILA</name>
<proteinExistence type="predicted"/>
<protein>
    <submittedName>
        <fullName evidence="2">Uncharacterized protein</fullName>
    </submittedName>
</protein>
<dbReference type="AlphaFoldDB" id="A0AA36DJ12"/>
<keyword evidence="3" id="KW-1185">Reference proteome</keyword>
<gene>
    <name evidence="2" type="ORF">MSPICULIGERA_LOCUS25624</name>
</gene>
<organism evidence="2 3">
    <name type="scientific">Mesorhabditis spiculigera</name>
    <dbReference type="NCBI Taxonomy" id="96644"/>
    <lineage>
        <taxon>Eukaryota</taxon>
        <taxon>Metazoa</taxon>
        <taxon>Ecdysozoa</taxon>
        <taxon>Nematoda</taxon>
        <taxon>Chromadorea</taxon>
        <taxon>Rhabditida</taxon>
        <taxon>Rhabditina</taxon>
        <taxon>Rhabditomorpha</taxon>
        <taxon>Rhabditoidea</taxon>
        <taxon>Rhabditidae</taxon>
        <taxon>Mesorhabditinae</taxon>
        <taxon>Mesorhabditis</taxon>
    </lineage>
</organism>
<evidence type="ECO:0000256" key="1">
    <source>
        <dbReference type="SAM" id="SignalP"/>
    </source>
</evidence>
<feature type="non-terminal residue" evidence="2">
    <location>
        <position position="1"/>
    </location>
</feature>
<evidence type="ECO:0000313" key="3">
    <source>
        <dbReference type="Proteomes" id="UP001177023"/>
    </source>
</evidence>
<accession>A0AA36DJ12</accession>
<keyword evidence="1" id="KW-0732">Signal</keyword>
<evidence type="ECO:0000313" key="2">
    <source>
        <dbReference type="EMBL" id="CAJ0587669.1"/>
    </source>
</evidence>
<dbReference type="EMBL" id="CATQJA010002710">
    <property type="protein sequence ID" value="CAJ0587669.1"/>
    <property type="molecule type" value="Genomic_DNA"/>
</dbReference>
<comment type="caution">
    <text evidence="2">The sequence shown here is derived from an EMBL/GenBank/DDBJ whole genome shotgun (WGS) entry which is preliminary data.</text>
</comment>
<feature type="chain" id="PRO_5041377454" evidence="1">
    <location>
        <begin position="20"/>
        <end position="132"/>
    </location>
</feature>
<sequence length="132" mass="13555">MFALTTFCIGAVLAAQAFAGNGTGAPNCPAFTPTDLSSVKAPAVNGVCSDPTLVCRYITTYLGSSNACVTAASLCQKSSYIDPNSVAGPADANLNCPKTTHCVSGSTTNGYTGSFCVFDTYGRTTYAPYYRG</sequence>
<dbReference type="Proteomes" id="UP001177023">
    <property type="component" value="Unassembled WGS sequence"/>
</dbReference>